<dbReference type="PANTHER" id="PTHR12558:SF13">
    <property type="entry name" value="CELL DIVISION CYCLE PROTEIN 27 HOMOLOG"/>
    <property type="match status" value="1"/>
</dbReference>
<evidence type="ECO:0000259" key="2">
    <source>
        <dbReference type="Pfam" id="PF00685"/>
    </source>
</evidence>
<dbReference type="GO" id="GO:0004027">
    <property type="term" value="F:alcohol sulfotransferase activity"/>
    <property type="evidence" value="ECO:0007669"/>
    <property type="project" value="UniProtKB-EC"/>
</dbReference>
<dbReference type="EC" id="2.8.2.2" evidence="3"/>
<dbReference type="InterPro" id="IPR011990">
    <property type="entry name" value="TPR-like_helical_dom_sf"/>
</dbReference>
<protein>
    <submittedName>
        <fullName evidence="3">Putative alcohol sulfotransferase</fullName>
        <ecNumber evidence="3">2.8.2.2</ecNumber>
    </submittedName>
</protein>
<name>A0A1S7LFR4_MAGMO</name>
<accession>A0A1S7LFR4</accession>
<keyword evidence="1" id="KW-0802">TPR repeat</keyword>
<dbReference type="SUPFAM" id="SSF52540">
    <property type="entry name" value="P-loop containing nucleoside triphosphate hydrolases"/>
    <property type="match status" value="1"/>
</dbReference>
<evidence type="ECO:0000313" key="3">
    <source>
        <dbReference type="EMBL" id="CRH05368.1"/>
    </source>
</evidence>
<feature type="repeat" description="TPR" evidence="1">
    <location>
        <begin position="23"/>
        <end position="56"/>
    </location>
</feature>
<dbReference type="Pfam" id="PF14559">
    <property type="entry name" value="TPR_19"/>
    <property type="match status" value="1"/>
</dbReference>
<feature type="repeat" description="TPR" evidence="1">
    <location>
        <begin position="57"/>
        <end position="90"/>
    </location>
</feature>
<dbReference type="InterPro" id="IPR000863">
    <property type="entry name" value="Sulfotransferase_dom"/>
</dbReference>
<dbReference type="PANTHER" id="PTHR12558">
    <property type="entry name" value="CELL DIVISION CYCLE 16,23,27"/>
    <property type="match status" value="1"/>
</dbReference>
<dbReference type="SMART" id="SM00028">
    <property type="entry name" value="TPR"/>
    <property type="match status" value="5"/>
</dbReference>
<dbReference type="AlphaFoldDB" id="A0A1S7LFR4"/>
<proteinExistence type="predicted"/>
<sequence>MAISSTGASDVASPESAASMERLNMTLRDALLAQKAGDTQRAISLYQQILNIDPDHPITLRMLGIMAMEQDYYKEAAHFFERAIKSNRKDPELMLLMGKALGKDSNTQKEALNYLRAALRMNPKLKRAHYHIGHIYLLQNAFEEGMEHLRAELAIDPNDAHTLYTIGHVLKEFGRYEEASPYIRASLALDANAPGWSIPWENGPSANDDPSLSISADPLDRFVCISFPKCGTNFLSDILQIITGRDHYWPSDRSDNISPKTYSKIPNGRFLLGHWLPKPHFVDYLKENGYRVVLQFRDPRDQAVSYYFYQTSVIKDEGNLNYNTFSRLSKEQALSSIISGSSSPSIVLNSQAMMMQQWIQGWQATGLPIIYTRYEDLIHNKAESSRRLARFLGAEIDDNTIEQVLEETAFSAPSKTLIAEKQPDRFKRKGQSGDWQNHFTTDMKSLFKLHAGELLINLGYEDGYDW</sequence>
<gene>
    <name evidence="3" type="ORF">MAGMO_1174</name>
</gene>
<dbReference type="InterPro" id="IPR019734">
    <property type="entry name" value="TPR_rpt"/>
</dbReference>
<dbReference type="Gene3D" id="3.40.50.300">
    <property type="entry name" value="P-loop containing nucleotide triphosphate hydrolases"/>
    <property type="match status" value="1"/>
</dbReference>
<dbReference type="EMBL" id="LO017727">
    <property type="protein sequence ID" value="CRH05368.1"/>
    <property type="molecule type" value="Genomic_DNA"/>
</dbReference>
<reference evidence="3" key="1">
    <citation type="submission" date="2015-04" db="EMBL/GenBank/DDBJ databases">
        <authorList>
            <person name="Syromyatnikov M.Y."/>
            <person name="Popov V.N."/>
        </authorList>
    </citation>
    <scope>NUCLEOTIDE SEQUENCE</scope>
    <source>
        <strain evidence="3">MO-1</strain>
    </source>
</reference>
<feature type="repeat" description="TPR" evidence="1">
    <location>
        <begin position="126"/>
        <end position="159"/>
    </location>
</feature>
<organism evidence="3">
    <name type="scientific">Magnetococcus massalia (strain MO-1)</name>
    <dbReference type="NCBI Taxonomy" id="451514"/>
    <lineage>
        <taxon>Bacteria</taxon>
        <taxon>Pseudomonadati</taxon>
        <taxon>Pseudomonadota</taxon>
        <taxon>Magnetococcia</taxon>
        <taxon>Magnetococcales</taxon>
        <taxon>Magnetococcaceae</taxon>
        <taxon>Magnetococcus</taxon>
    </lineage>
</organism>
<keyword evidence="3" id="KW-0808">Transferase</keyword>
<dbReference type="Gene3D" id="1.25.40.10">
    <property type="entry name" value="Tetratricopeptide repeat domain"/>
    <property type="match status" value="1"/>
</dbReference>
<dbReference type="Pfam" id="PF13432">
    <property type="entry name" value="TPR_16"/>
    <property type="match status" value="1"/>
</dbReference>
<evidence type="ECO:0000256" key="1">
    <source>
        <dbReference type="PROSITE-ProRule" id="PRU00339"/>
    </source>
</evidence>
<dbReference type="Pfam" id="PF00685">
    <property type="entry name" value="Sulfotransfer_1"/>
    <property type="match status" value="1"/>
</dbReference>
<dbReference type="SUPFAM" id="SSF48452">
    <property type="entry name" value="TPR-like"/>
    <property type="match status" value="1"/>
</dbReference>
<dbReference type="PROSITE" id="PS50005">
    <property type="entry name" value="TPR"/>
    <property type="match status" value="4"/>
</dbReference>
<feature type="domain" description="Sulfotransferase" evidence="2">
    <location>
        <begin position="220"/>
        <end position="454"/>
    </location>
</feature>
<dbReference type="InterPro" id="IPR027417">
    <property type="entry name" value="P-loop_NTPase"/>
</dbReference>
<feature type="repeat" description="TPR" evidence="1">
    <location>
        <begin position="160"/>
        <end position="193"/>
    </location>
</feature>